<reference evidence="2 3" key="1">
    <citation type="submission" date="2019-03" db="EMBL/GenBank/DDBJ databases">
        <title>Genomic Encyclopedia of Type Strains, Phase IV (KMG-IV): sequencing the most valuable type-strain genomes for metagenomic binning, comparative biology and taxonomic classification.</title>
        <authorList>
            <person name="Goeker M."/>
        </authorList>
    </citation>
    <scope>NUCLEOTIDE SEQUENCE [LARGE SCALE GENOMIC DNA]</scope>
    <source>
        <strain evidence="2 3">DSM 18401</strain>
    </source>
</reference>
<dbReference type="PROSITE" id="PS51257">
    <property type="entry name" value="PROKAR_LIPOPROTEIN"/>
    <property type="match status" value="1"/>
</dbReference>
<evidence type="ECO:0000256" key="1">
    <source>
        <dbReference type="SAM" id="Phobius"/>
    </source>
</evidence>
<feature type="transmembrane region" description="Helical" evidence="1">
    <location>
        <begin position="64"/>
        <end position="83"/>
    </location>
</feature>
<dbReference type="EMBL" id="SLVX01000024">
    <property type="protein sequence ID" value="TCN36811.1"/>
    <property type="molecule type" value="Genomic_DNA"/>
</dbReference>
<keyword evidence="1" id="KW-0812">Transmembrane</keyword>
<feature type="transmembrane region" description="Helical" evidence="1">
    <location>
        <begin position="103"/>
        <end position="118"/>
    </location>
</feature>
<keyword evidence="3" id="KW-1185">Reference proteome</keyword>
<keyword evidence="1" id="KW-0472">Membrane</keyword>
<evidence type="ECO:0000313" key="3">
    <source>
        <dbReference type="Proteomes" id="UP000295351"/>
    </source>
</evidence>
<comment type="caution">
    <text evidence="2">The sequence shown here is derived from an EMBL/GenBank/DDBJ whole genome shotgun (WGS) entry which is preliminary data.</text>
</comment>
<organism evidence="2 3">
    <name type="scientific">Shinella granuli</name>
    <dbReference type="NCBI Taxonomy" id="323621"/>
    <lineage>
        <taxon>Bacteria</taxon>
        <taxon>Pseudomonadati</taxon>
        <taxon>Pseudomonadota</taxon>
        <taxon>Alphaproteobacteria</taxon>
        <taxon>Hyphomicrobiales</taxon>
        <taxon>Rhizobiaceae</taxon>
        <taxon>Shinella</taxon>
    </lineage>
</organism>
<name>A0A4R2C8W7_SHIGR</name>
<proteinExistence type="predicted"/>
<evidence type="ECO:0000313" key="2">
    <source>
        <dbReference type="EMBL" id="TCN36811.1"/>
    </source>
</evidence>
<sequence>MTHIRQVLMGNLACAALLVSACMHGSDRFHRLAPRQEQVCFGIVLSLGAMVLMMLSVRFEPSTALIEGSTLFGGPAVLLLSILDAGDVRLFLGGENGTVLTDNGFVAAFGLPLWWLVTRGRGAGLWRRLVTKRSTLQERCKAHLHYTIRHADRPQSLFEPVGHRHQALHDVGVGEKCACRTVSDGTQRGECKSPDETLDFLLDTSLPYGDADAPGAKFLPSLSSRRIPLR</sequence>
<gene>
    <name evidence="2" type="ORF">EV665_12472</name>
</gene>
<accession>A0A4R2C8W7</accession>
<protein>
    <submittedName>
        <fullName evidence="2">Uncharacterized protein</fullName>
    </submittedName>
</protein>
<keyword evidence="1" id="KW-1133">Transmembrane helix</keyword>
<dbReference type="AlphaFoldDB" id="A0A4R2C8W7"/>
<feature type="transmembrane region" description="Helical" evidence="1">
    <location>
        <begin position="38"/>
        <end position="57"/>
    </location>
</feature>
<dbReference type="Proteomes" id="UP000295351">
    <property type="component" value="Unassembled WGS sequence"/>
</dbReference>